<accession>W2TMP6</accession>
<dbReference type="KEGG" id="nai:NECAME_07988"/>
<dbReference type="Proteomes" id="UP000053676">
    <property type="component" value="Unassembled WGS sequence"/>
</dbReference>
<protein>
    <submittedName>
        <fullName evidence="1">Uncharacterized protein</fullName>
    </submittedName>
</protein>
<keyword evidence="2" id="KW-1185">Reference proteome</keyword>
<name>W2TMP6_NECAM</name>
<dbReference type="AlphaFoldDB" id="W2TMP6"/>
<sequence>MLIVRNRPRQTPFIVKTARKFPAWSGSLDTITIHSLFLMTRSNNVLIVFICKLCMILHISKAKPTVFEDRVPER</sequence>
<evidence type="ECO:0000313" key="1">
    <source>
        <dbReference type="EMBL" id="ETN82411.1"/>
    </source>
</evidence>
<proteinExistence type="predicted"/>
<gene>
    <name evidence="1" type="ORF">NECAME_07988</name>
</gene>
<evidence type="ECO:0000313" key="2">
    <source>
        <dbReference type="Proteomes" id="UP000053676"/>
    </source>
</evidence>
<reference evidence="2" key="1">
    <citation type="journal article" date="2014" name="Nat. Genet.">
        <title>Genome of the human hookworm Necator americanus.</title>
        <authorList>
            <person name="Tang Y.T."/>
            <person name="Gao X."/>
            <person name="Rosa B.A."/>
            <person name="Abubucker S."/>
            <person name="Hallsworth-Pepin K."/>
            <person name="Martin J."/>
            <person name="Tyagi R."/>
            <person name="Heizer E."/>
            <person name="Zhang X."/>
            <person name="Bhonagiri-Palsikar V."/>
            <person name="Minx P."/>
            <person name="Warren W.C."/>
            <person name="Wang Q."/>
            <person name="Zhan B."/>
            <person name="Hotez P.J."/>
            <person name="Sternberg P.W."/>
            <person name="Dougall A."/>
            <person name="Gaze S.T."/>
            <person name="Mulvenna J."/>
            <person name="Sotillo J."/>
            <person name="Ranganathan S."/>
            <person name="Rabelo E.M."/>
            <person name="Wilson R.K."/>
            <person name="Felgner P.L."/>
            <person name="Bethony J."/>
            <person name="Hawdon J.M."/>
            <person name="Gasser R.B."/>
            <person name="Loukas A."/>
            <person name="Mitreva M."/>
        </authorList>
    </citation>
    <scope>NUCLEOTIDE SEQUENCE [LARGE SCALE GENOMIC DNA]</scope>
</reference>
<organism evidence="1 2">
    <name type="scientific">Necator americanus</name>
    <name type="common">Human hookworm</name>
    <dbReference type="NCBI Taxonomy" id="51031"/>
    <lineage>
        <taxon>Eukaryota</taxon>
        <taxon>Metazoa</taxon>
        <taxon>Ecdysozoa</taxon>
        <taxon>Nematoda</taxon>
        <taxon>Chromadorea</taxon>
        <taxon>Rhabditida</taxon>
        <taxon>Rhabditina</taxon>
        <taxon>Rhabditomorpha</taxon>
        <taxon>Strongyloidea</taxon>
        <taxon>Ancylostomatidae</taxon>
        <taxon>Bunostominae</taxon>
        <taxon>Necator</taxon>
    </lineage>
</organism>
<dbReference type="EMBL" id="KI658490">
    <property type="protein sequence ID" value="ETN82411.1"/>
    <property type="molecule type" value="Genomic_DNA"/>
</dbReference>